<dbReference type="GO" id="GO:0006313">
    <property type="term" value="P:DNA transposition"/>
    <property type="evidence" value="ECO:0007669"/>
    <property type="project" value="InterPro"/>
</dbReference>
<dbReference type="KEGG" id="gfm:Enr17x_53640"/>
<evidence type="ECO:0000313" key="6">
    <source>
        <dbReference type="EMBL" id="QDV53081.1"/>
    </source>
</evidence>
<protein>
    <submittedName>
        <fullName evidence="7">Transposase DDE domain protein</fullName>
    </submittedName>
</protein>
<dbReference type="Pfam" id="PF01609">
    <property type="entry name" value="DDE_Tnp_1"/>
    <property type="match status" value="1"/>
</dbReference>
<evidence type="ECO:0000313" key="8">
    <source>
        <dbReference type="Proteomes" id="UP000318313"/>
    </source>
</evidence>
<dbReference type="SUPFAM" id="SSF53098">
    <property type="entry name" value="Ribonuclease H-like"/>
    <property type="match status" value="1"/>
</dbReference>
<accession>A0A518IJQ2</accession>
<dbReference type="Gene3D" id="3.90.350.10">
    <property type="entry name" value="Transposase Inhibitor Protein From Tn5, Chain A, domain 1"/>
    <property type="match status" value="1"/>
</dbReference>
<dbReference type="GO" id="GO:0003677">
    <property type="term" value="F:DNA binding"/>
    <property type="evidence" value="ECO:0007669"/>
    <property type="project" value="UniProtKB-KW"/>
</dbReference>
<reference evidence="7 8" key="1">
    <citation type="submission" date="2019-03" db="EMBL/GenBank/DDBJ databases">
        <title>Deep-cultivation of Planctomycetes and their phenomic and genomic characterization uncovers novel biology.</title>
        <authorList>
            <person name="Wiegand S."/>
            <person name="Jogler M."/>
            <person name="Boedeker C."/>
            <person name="Pinto D."/>
            <person name="Vollmers J."/>
            <person name="Rivas-Marin E."/>
            <person name="Kohn T."/>
            <person name="Peeters S.H."/>
            <person name="Heuer A."/>
            <person name="Rast P."/>
            <person name="Oberbeckmann S."/>
            <person name="Bunk B."/>
            <person name="Jeske O."/>
            <person name="Meyerdierks A."/>
            <person name="Storesund J.E."/>
            <person name="Kallscheuer N."/>
            <person name="Luecker S."/>
            <person name="Lage O.M."/>
            <person name="Pohl T."/>
            <person name="Merkel B.J."/>
            <person name="Hornburger P."/>
            <person name="Mueller R.-W."/>
            <person name="Bruemmer F."/>
            <person name="Labrenz M."/>
            <person name="Spormann A.M."/>
            <person name="Op den Camp H."/>
            <person name="Overmann J."/>
            <person name="Amann R."/>
            <person name="Jetten M.S.M."/>
            <person name="Mascher T."/>
            <person name="Medema M.H."/>
            <person name="Devos D.P."/>
            <person name="Kaster A.-K."/>
            <person name="Ovreas L."/>
            <person name="Rohde M."/>
            <person name="Galperin M.Y."/>
            <person name="Jogler C."/>
        </authorList>
    </citation>
    <scope>NUCLEOTIDE SEQUENCE [LARGE SCALE GENOMIC DNA]</scope>
    <source>
        <strain evidence="7 8">Enr17</strain>
    </source>
</reference>
<feature type="domain" description="Transposase IS4-like" evidence="5">
    <location>
        <begin position="131"/>
        <end position="364"/>
    </location>
</feature>
<evidence type="ECO:0000259" key="5">
    <source>
        <dbReference type="Pfam" id="PF01609"/>
    </source>
</evidence>
<gene>
    <name evidence="6" type="ORF">Enr17x_51520</name>
    <name evidence="7" type="ORF">Enr17x_53640</name>
</gene>
<evidence type="ECO:0000256" key="3">
    <source>
        <dbReference type="ARBA" id="ARBA00023125"/>
    </source>
</evidence>
<dbReference type="GO" id="GO:0004803">
    <property type="term" value="F:transposase activity"/>
    <property type="evidence" value="ECO:0007669"/>
    <property type="project" value="InterPro"/>
</dbReference>
<dbReference type="PANTHER" id="PTHR33258">
    <property type="entry name" value="TRANSPOSASE INSL FOR INSERTION SEQUENCE ELEMENT IS186A-RELATED"/>
    <property type="match status" value="1"/>
</dbReference>
<dbReference type="InterPro" id="IPR047952">
    <property type="entry name" value="Transpos_IS4"/>
</dbReference>
<dbReference type="InterPro" id="IPR012337">
    <property type="entry name" value="RNaseH-like_sf"/>
</dbReference>
<keyword evidence="3" id="KW-0238">DNA-binding</keyword>
<organism evidence="7 8">
    <name type="scientific">Gimesia fumaroli</name>
    <dbReference type="NCBI Taxonomy" id="2527976"/>
    <lineage>
        <taxon>Bacteria</taxon>
        <taxon>Pseudomonadati</taxon>
        <taxon>Planctomycetota</taxon>
        <taxon>Planctomycetia</taxon>
        <taxon>Planctomycetales</taxon>
        <taxon>Planctomycetaceae</taxon>
        <taxon>Gimesia</taxon>
    </lineage>
</organism>
<sequence length="407" mass="46495">MPRTKRAKIKEQEITGLKYFRQLGSLLQELHDVGCERDRAGNRSLHMDQYCTMILLYLFNPIVTSLRGLQQASELKKVQKKLKCPRASLGSLSESVAVFDSERLKPIIATLGDKLAPIAKDSRLQDIKHTMTLVDGTVITALPRIAQASFLETQSGHSNLMNWTLHTHFEVDCHVPTRIDVTPTGGGEFDERAVLDRAVESDRTYVMDRGYAKFELFNQIVESGSSYVCRIRDNSVYDVLSEQELTDADRAAHVMSDEIIQLGSTQAKSKPNHQLRLIQIEMEPHQKRTRYGGKSTGPNCDGVLRIATNLLDVPAEIIALMYRYRWTIEIFFRFFKHMLGCRHLLSRSQNGIEIQTYCAIIACMLISLWTGRKPSLRTYEMICWYFTGMCDEEELLAHISRLQKQND</sequence>
<keyword evidence="4" id="KW-0233">DNA recombination</keyword>
<comment type="similarity">
    <text evidence="1">Belongs to the transposase 11 family.</text>
</comment>
<evidence type="ECO:0000313" key="7">
    <source>
        <dbReference type="EMBL" id="QDV53290.1"/>
    </source>
</evidence>
<dbReference type="AlphaFoldDB" id="A0A518IJQ2"/>
<dbReference type="KEGG" id="gfm:Enr17x_51520"/>
<evidence type="ECO:0000256" key="1">
    <source>
        <dbReference type="ARBA" id="ARBA00010075"/>
    </source>
</evidence>
<dbReference type="RefSeq" id="WP_145312353.1">
    <property type="nucleotide sequence ID" value="NZ_CP037452.1"/>
</dbReference>
<name>A0A518IJQ2_9PLAN</name>
<keyword evidence="8" id="KW-1185">Reference proteome</keyword>
<dbReference type="InterPro" id="IPR002559">
    <property type="entry name" value="Transposase_11"/>
</dbReference>
<proteinExistence type="inferred from homology"/>
<keyword evidence="2" id="KW-0815">Transposition</keyword>
<dbReference type="EMBL" id="CP037452">
    <property type="protein sequence ID" value="QDV53081.1"/>
    <property type="molecule type" value="Genomic_DNA"/>
</dbReference>
<dbReference type="EMBL" id="CP037452">
    <property type="protein sequence ID" value="QDV53290.1"/>
    <property type="molecule type" value="Genomic_DNA"/>
</dbReference>
<evidence type="ECO:0000256" key="2">
    <source>
        <dbReference type="ARBA" id="ARBA00022578"/>
    </source>
</evidence>
<evidence type="ECO:0000256" key="4">
    <source>
        <dbReference type="ARBA" id="ARBA00023172"/>
    </source>
</evidence>
<dbReference type="PANTHER" id="PTHR33258:SF1">
    <property type="entry name" value="TRANSPOSASE INSL FOR INSERTION SEQUENCE ELEMENT IS186A-RELATED"/>
    <property type="match status" value="1"/>
</dbReference>
<dbReference type="NCBIfam" id="NF033592">
    <property type="entry name" value="transpos_IS4_1"/>
    <property type="match status" value="1"/>
</dbReference>
<dbReference type="OrthoDB" id="279773at2"/>
<dbReference type="Proteomes" id="UP000318313">
    <property type="component" value="Chromosome"/>
</dbReference>